<gene>
    <name evidence="2" type="ORF">J2X07_002192</name>
</gene>
<reference evidence="2 3" key="1">
    <citation type="submission" date="2023-07" db="EMBL/GenBank/DDBJ databases">
        <title>Sorghum-associated microbial communities from plants grown in Nebraska, USA.</title>
        <authorList>
            <person name="Schachtman D."/>
        </authorList>
    </citation>
    <scope>NUCLEOTIDE SEQUENCE [LARGE SCALE GENOMIC DNA]</scope>
    <source>
        <strain evidence="2 3">BE211</strain>
    </source>
</reference>
<dbReference type="EMBL" id="JAVDWA010000003">
    <property type="protein sequence ID" value="MDR7073206.1"/>
    <property type="molecule type" value="Genomic_DNA"/>
</dbReference>
<organism evidence="2 3">
    <name type="scientific">Fictibacillus barbaricus</name>
    <dbReference type="NCBI Taxonomy" id="182136"/>
    <lineage>
        <taxon>Bacteria</taxon>
        <taxon>Bacillati</taxon>
        <taxon>Bacillota</taxon>
        <taxon>Bacilli</taxon>
        <taxon>Bacillales</taxon>
        <taxon>Fictibacillaceae</taxon>
        <taxon>Fictibacillus</taxon>
    </lineage>
</organism>
<evidence type="ECO:0000313" key="2">
    <source>
        <dbReference type="EMBL" id="MDR7073206.1"/>
    </source>
</evidence>
<keyword evidence="1" id="KW-0472">Membrane</keyword>
<feature type="transmembrane region" description="Helical" evidence="1">
    <location>
        <begin position="29"/>
        <end position="49"/>
    </location>
</feature>
<name>A0ABU1U1B6_9BACL</name>
<evidence type="ECO:0000256" key="1">
    <source>
        <dbReference type="SAM" id="Phobius"/>
    </source>
</evidence>
<dbReference type="RefSeq" id="WP_310258714.1">
    <property type="nucleotide sequence ID" value="NZ_JAVDWA010000003.1"/>
</dbReference>
<dbReference type="Proteomes" id="UP001258181">
    <property type="component" value="Unassembled WGS sequence"/>
</dbReference>
<evidence type="ECO:0000313" key="3">
    <source>
        <dbReference type="Proteomes" id="UP001258181"/>
    </source>
</evidence>
<comment type="caution">
    <text evidence="2">The sequence shown here is derived from an EMBL/GenBank/DDBJ whole genome shotgun (WGS) entry which is preliminary data.</text>
</comment>
<accession>A0ABU1U1B6</accession>
<keyword evidence="1" id="KW-1133">Transmembrane helix</keyword>
<keyword evidence="1" id="KW-0812">Transmembrane</keyword>
<sequence>MGTMEKKYEKKKEDGALKEFFLDLRNHTIFEIIFEIVWAILSFIPRLLLRLVKVIFD</sequence>
<proteinExistence type="predicted"/>
<protein>
    <submittedName>
        <fullName evidence="2">Uncharacterized protein</fullName>
    </submittedName>
</protein>
<keyword evidence="3" id="KW-1185">Reference proteome</keyword>